<gene>
    <name evidence="1" type="ordered locus">MTR_4g037440</name>
</gene>
<accession>A0A0C3WV92</accession>
<dbReference type="Proteomes" id="UP000002051">
    <property type="component" value="Chromosome 4"/>
</dbReference>
<evidence type="ECO:0000313" key="1">
    <source>
        <dbReference type="EMBL" id="AES87910.2"/>
    </source>
</evidence>
<sequence>MQVNVDPLKDVDAMYTEVASCNVVDAIVDAVEKLFVEAKDDVAQCHMVEVSRSPKDADEIISESLFHEKAKAAYPMAEEELIDFLNRCRLKNYEVMLCPRCSSVFDKEATKSLKKFIPESKKRGKWSADHRPTFYFINNSSTTNYVKKMVKEKLLGPMPRHMYINGFSRPIKMFSMGRTKW</sequence>
<keyword evidence="3" id="KW-1185">Reference proteome</keyword>
<proteinExistence type="predicted"/>
<evidence type="ECO:0000313" key="3">
    <source>
        <dbReference type="Proteomes" id="UP000002051"/>
    </source>
</evidence>
<protein>
    <submittedName>
        <fullName evidence="1 2">Uncharacterized protein</fullName>
    </submittedName>
</protein>
<name>G7JSG8_MEDTR</name>
<reference evidence="1 3" key="2">
    <citation type="journal article" date="2014" name="BMC Genomics">
        <title>An improved genome release (version Mt4.0) for the model legume Medicago truncatula.</title>
        <authorList>
            <person name="Tang H."/>
            <person name="Krishnakumar V."/>
            <person name="Bidwell S."/>
            <person name="Rosen B."/>
            <person name="Chan A."/>
            <person name="Zhou S."/>
            <person name="Gentzbittel L."/>
            <person name="Childs K.L."/>
            <person name="Yandell M."/>
            <person name="Gundlach H."/>
            <person name="Mayer K.F."/>
            <person name="Schwartz D.C."/>
            <person name="Town C.D."/>
        </authorList>
    </citation>
    <scope>GENOME REANNOTATION</scope>
    <source>
        <strain evidence="2 3">cv. Jemalong A17</strain>
    </source>
</reference>
<accession>G7JSG8</accession>
<dbReference type="PaxDb" id="3880-AES87910"/>
<dbReference type="AlphaFoldDB" id="G7JSG8"/>
<dbReference type="EnsemblPlants" id="AES87910">
    <property type="protein sequence ID" value="AES87910"/>
    <property type="gene ID" value="MTR_4g037440"/>
</dbReference>
<dbReference type="HOGENOM" id="CLU_1491185_0_0_1"/>
<organism evidence="1 3">
    <name type="scientific">Medicago truncatula</name>
    <name type="common">Barrel medic</name>
    <name type="synonym">Medicago tribuloides</name>
    <dbReference type="NCBI Taxonomy" id="3880"/>
    <lineage>
        <taxon>Eukaryota</taxon>
        <taxon>Viridiplantae</taxon>
        <taxon>Streptophyta</taxon>
        <taxon>Embryophyta</taxon>
        <taxon>Tracheophyta</taxon>
        <taxon>Spermatophyta</taxon>
        <taxon>Magnoliopsida</taxon>
        <taxon>eudicotyledons</taxon>
        <taxon>Gunneridae</taxon>
        <taxon>Pentapetalae</taxon>
        <taxon>rosids</taxon>
        <taxon>fabids</taxon>
        <taxon>Fabales</taxon>
        <taxon>Fabaceae</taxon>
        <taxon>Papilionoideae</taxon>
        <taxon>50 kb inversion clade</taxon>
        <taxon>NPAAA clade</taxon>
        <taxon>Hologalegina</taxon>
        <taxon>IRL clade</taxon>
        <taxon>Trifolieae</taxon>
        <taxon>Medicago</taxon>
    </lineage>
</organism>
<dbReference type="EMBL" id="CM001220">
    <property type="protein sequence ID" value="AES87910.2"/>
    <property type="molecule type" value="Genomic_DNA"/>
</dbReference>
<reference evidence="2" key="3">
    <citation type="submission" date="2015-04" db="UniProtKB">
        <authorList>
            <consortium name="EnsemblPlants"/>
        </authorList>
    </citation>
    <scope>IDENTIFICATION</scope>
    <source>
        <strain evidence="2">cv. Jemalong A17</strain>
    </source>
</reference>
<reference evidence="1 3" key="1">
    <citation type="journal article" date="2011" name="Nature">
        <title>The Medicago genome provides insight into the evolution of rhizobial symbioses.</title>
        <authorList>
            <person name="Young N.D."/>
            <person name="Debelle F."/>
            <person name="Oldroyd G.E."/>
            <person name="Geurts R."/>
            <person name="Cannon S.B."/>
            <person name="Udvardi M.K."/>
            <person name="Benedito V.A."/>
            <person name="Mayer K.F."/>
            <person name="Gouzy J."/>
            <person name="Schoof H."/>
            <person name="Van de Peer Y."/>
            <person name="Proost S."/>
            <person name="Cook D.R."/>
            <person name="Meyers B.C."/>
            <person name="Spannagl M."/>
            <person name="Cheung F."/>
            <person name="De Mita S."/>
            <person name="Krishnakumar V."/>
            <person name="Gundlach H."/>
            <person name="Zhou S."/>
            <person name="Mudge J."/>
            <person name="Bharti A.K."/>
            <person name="Murray J.D."/>
            <person name="Naoumkina M.A."/>
            <person name="Rosen B."/>
            <person name="Silverstein K.A."/>
            <person name="Tang H."/>
            <person name="Rombauts S."/>
            <person name="Zhao P.X."/>
            <person name="Zhou P."/>
            <person name="Barbe V."/>
            <person name="Bardou P."/>
            <person name="Bechner M."/>
            <person name="Bellec A."/>
            <person name="Berger A."/>
            <person name="Berges H."/>
            <person name="Bidwell S."/>
            <person name="Bisseling T."/>
            <person name="Choisne N."/>
            <person name="Couloux A."/>
            <person name="Denny R."/>
            <person name="Deshpande S."/>
            <person name="Dai X."/>
            <person name="Doyle J.J."/>
            <person name="Dudez A.M."/>
            <person name="Farmer A.D."/>
            <person name="Fouteau S."/>
            <person name="Franken C."/>
            <person name="Gibelin C."/>
            <person name="Gish J."/>
            <person name="Goldstein S."/>
            <person name="Gonzalez A.J."/>
            <person name="Green P.J."/>
            <person name="Hallab A."/>
            <person name="Hartog M."/>
            <person name="Hua A."/>
            <person name="Humphray S.J."/>
            <person name="Jeong D.H."/>
            <person name="Jing Y."/>
            <person name="Jocker A."/>
            <person name="Kenton S.M."/>
            <person name="Kim D.J."/>
            <person name="Klee K."/>
            <person name="Lai H."/>
            <person name="Lang C."/>
            <person name="Lin S."/>
            <person name="Macmil S.L."/>
            <person name="Magdelenat G."/>
            <person name="Matthews L."/>
            <person name="McCorrison J."/>
            <person name="Monaghan E.L."/>
            <person name="Mun J.H."/>
            <person name="Najar F.Z."/>
            <person name="Nicholson C."/>
            <person name="Noirot C."/>
            <person name="O'Bleness M."/>
            <person name="Paule C.R."/>
            <person name="Poulain J."/>
            <person name="Prion F."/>
            <person name="Qin B."/>
            <person name="Qu C."/>
            <person name="Retzel E.F."/>
            <person name="Riddle C."/>
            <person name="Sallet E."/>
            <person name="Samain S."/>
            <person name="Samson N."/>
            <person name="Sanders I."/>
            <person name="Saurat O."/>
            <person name="Scarpelli C."/>
            <person name="Schiex T."/>
            <person name="Segurens B."/>
            <person name="Severin A.J."/>
            <person name="Sherrier D.J."/>
            <person name="Shi R."/>
            <person name="Sims S."/>
            <person name="Singer S.R."/>
            <person name="Sinharoy S."/>
            <person name="Sterck L."/>
            <person name="Viollet A."/>
            <person name="Wang B.B."/>
            <person name="Wang K."/>
            <person name="Wang M."/>
            <person name="Wang X."/>
            <person name="Warfsmann J."/>
            <person name="Weissenbach J."/>
            <person name="White D.D."/>
            <person name="White J.D."/>
            <person name="Wiley G.B."/>
            <person name="Wincker P."/>
            <person name="Xing Y."/>
            <person name="Yang L."/>
            <person name="Yao Z."/>
            <person name="Ying F."/>
            <person name="Zhai J."/>
            <person name="Zhou L."/>
            <person name="Zuber A."/>
            <person name="Denarie J."/>
            <person name="Dixon R.A."/>
            <person name="May G.D."/>
            <person name="Schwartz D.C."/>
            <person name="Rogers J."/>
            <person name="Quetier F."/>
            <person name="Town C.D."/>
            <person name="Roe B.A."/>
        </authorList>
    </citation>
    <scope>NUCLEOTIDE SEQUENCE [LARGE SCALE GENOMIC DNA]</scope>
    <source>
        <strain evidence="1">A17</strain>
        <strain evidence="2 3">cv. Jemalong A17</strain>
    </source>
</reference>
<evidence type="ECO:0000313" key="2">
    <source>
        <dbReference type="EnsemblPlants" id="AES87910"/>
    </source>
</evidence>